<dbReference type="RefSeq" id="WP_004933584.1">
    <property type="nucleotide sequence ID" value="NZ_BBNM01000002.1"/>
</dbReference>
<organism evidence="2 4">
    <name type="scientific">Acinetobacter soli</name>
    <dbReference type="NCBI Taxonomy" id="487316"/>
    <lineage>
        <taxon>Bacteria</taxon>
        <taxon>Pseudomonadati</taxon>
        <taxon>Pseudomonadota</taxon>
        <taxon>Gammaproteobacteria</taxon>
        <taxon>Moraxellales</taxon>
        <taxon>Moraxellaceae</taxon>
        <taxon>Acinetobacter</taxon>
    </lineage>
</organism>
<dbReference type="EMBL" id="CP016896">
    <property type="protein sequence ID" value="APV36877.1"/>
    <property type="molecule type" value="Genomic_DNA"/>
</dbReference>
<feature type="transmembrane region" description="Helical" evidence="1">
    <location>
        <begin position="56"/>
        <end position="80"/>
    </location>
</feature>
<dbReference type="EMBL" id="CP134206">
    <property type="protein sequence ID" value="WND07071.1"/>
    <property type="molecule type" value="Genomic_DNA"/>
</dbReference>
<keyword evidence="1" id="KW-1133">Transmembrane helix</keyword>
<sequence length="125" mass="14243">MGQDQLKQHRRYITISYVCMFLALASVVLAVVAYFLARKVALVENAEVWIQAHGVWIMHSTVLFLLMTLFASLWFIPLIFFAWNSALWVTALTIAGVIFAAIAWLYLLNALIKGMSKYLKKKAVF</sequence>
<reference evidence="2 4" key="1">
    <citation type="submission" date="2016-08" db="EMBL/GenBank/DDBJ databases">
        <title>Complete genome sequence of Acinetobacter baylyi strain GFJ2.</title>
        <authorList>
            <person name="Tabata M."/>
            <person name="Kuboki S."/>
            <person name="Gibu N."/>
            <person name="Kinouchi Y."/>
            <person name="Vangnai A."/>
            <person name="Kasai D."/>
            <person name="Fukuda M."/>
        </authorList>
    </citation>
    <scope>NUCLEOTIDE SEQUENCE [LARGE SCALE GENOMIC DNA]</scope>
    <source>
        <strain evidence="2 4">GFJ2</strain>
    </source>
</reference>
<name>A0A1P8EKZ8_9GAMM</name>
<gene>
    <name evidence="2" type="ORF">BEN76_12965</name>
    <name evidence="3" type="ORF">RHP80_04510</name>
</gene>
<reference evidence="3" key="2">
    <citation type="submission" date="2023-09" db="EMBL/GenBank/DDBJ databases">
        <title>Acinetobacter soli.</title>
        <authorList>
            <person name="Kim B."/>
            <person name="Kim D."/>
            <person name="Park D."/>
        </authorList>
    </citation>
    <scope>NUCLEOTIDE SEQUENCE</scope>
    <source>
        <strain evidence="3">2023.05</strain>
    </source>
</reference>
<evidence type="ECO:0000313" key="4">
    <source>
        <dbReference type="Proteomes" id="UP000185674"/>
    </source>
</evidence>
<accession>A0A1P8EKZ8</accession>
<dbReference type="STRING" id="487316.BEN76_12965"/>
<proteinExistence type="predicted"/>
<dbReference type="AlphaFoldDB" id="A0A1P8EKZ8"/>
<dbReference type="KEGG" id="asol:BEN76_12965"/>
<dbReference type="Proteomes" id="UP001256400">
    <property type="component" value="Chromosome"/>
</dbReference>
<evidence type="ECO:0000256" key="1">
    <source>
        <dbReference type="SAM" id="Phobius"/>
    </source>
</evidence>
<feature type="transmembrane region" description="Helical" evidence="1">
    <location>
        <begin position="86"/>
        <end position="112"/>
    </location>
</feature>
<evidence type="ECO:0008006" key="5">
    <source>
        <dbReference type="Google" id="ProtNLM"/>
    </source>
</evidence>
<evidence type="ECO:0000313" key="3">
    <source>
        <dbReference type="EMBL" id="WND07071.1"/>
    </source>
</evidence>
<dbReference type="eggNOG" id="ENOG5031RC8">
    <property type="taxonomic scope" value="Bacteria"/>
</dbReference>
<dbReference type="GeneID" id="67512725"/>
<dbReference type="Proteomes" id="UP000185674">
    <property type="component" value="Chromosome"/>
</dbReference>
<evidence type="ECO:0000313" key="2">
    <source>
        <dbReference type="EMBL" id="APV36877.1"/>
    </source>
</evidence>
<keyword evidence="1" id="KW-0472">Membrane</keyword>
<feature type="transmembrane region" description="Helical" evidence="1">
    <location>
        <begin position="12"/>
        <end position="36"/>
    </location>
</feature>
<keyword evidence="1" id="KW-0812">Transmembrane</keyword>
<protein>
    <recommendedName>
        <fullName evidence="5">DUF4870 domain-containing protein</fullName>
    </recommendedName>
</protein>